<gene>
    <name evidence="14" type="ORF">AWC22_00805</name>
</gene>
<evidence type="ECO:0000256" key="11">
    <source>
        <dbReference type="RuleBase" id="RU361241"/>
    </source>
</evidence>
<evidence type="ECO:0000256" key="10">
    <source>
        <dbReference type="ARBA" id="ARBA00048109"/>
    </source>
</evidence>
<name>A0A1X2B013_9MYCO</name>
<dbReference type="STRING" id="486698.AWC22_00805"/>
<dbReference type="Pfam" id="PF03007">
    <property type="entry name" value="WS_DGAT_cat"/>
    <property type="match status" value="1"/>
</dbReference>
<feature type="domain" description="O-acyltransferase WSD1-like N-terminal" evidence="12">
    <location>
        <begin position="7"/>
        <end position="260"/>
    </location>
</feature>
<dbReference type="EMBL" id="LQPQ01000253">
    <property type="protein sequence ID" value="ORW56990.1"/>
    <property type="molecule type" value="Genomic_DNA"/>
</dbReference>
<dbReference type="GO" id="GO:0071731">
    <property type="term" value="P:response to nitric oxide"/>
    <property type="evidence" value="ECO:0007669"/>
    <property type="project" value="TreeGrafter"/>
</dbReference>
<dbReference type="NCBIfam" id="TIGR02946">
    <property type="entry name" value="acyl_WS_DGAT"/>
    <property type="match status" value="1"/>
</dbReference>
<sequence>MDLMRLTDALFLLAESRERPTHVGGLLLFEPPEGAGRDYIGELYEALLANEDVQPTFRKRPATLLGRVPNLAWSYDRELDVGYHVRRSELPRPGGVSELLELTSRLHSGMLDRRRPLWEACMVEGLNDGRFGLYVKLHHALMDGVSAVRVIQQNMLSADPADTELRAWWSSHRRPEGSGGSMSSCAVRNRAKSFAALAHSTLKLARAALWEQQLTLPFLAPRTMFNVKIGEARRCAVQSWSLERVMAVKEAAGVTVNDVVLAMCSGALRYYLVEQHALPNTPLVASVPISLRSVSEVGGNKIGTVLCNLATNIDDPATRLETISVSMRRSKKVFSELDQLHVLALSMLTMLLPLAFPSANVLISNVPGPAEPMYWGGARLDSIYPLANVMNGEALSVILTNNAGNLDFGLVACRRSVPHLQRLLAHLETSLSDLERAIGV</sequence>
<dbReference type="GO" id="GO:0001666">
    <property type="term" value="P:response to hypoxia"/>
    <property type="evidence" value="ECO:0007669"/>
    <property type="project" value="TreeGrafter"/>
</dbReference>
<keyword evidence="8 11" id="KW-0443">Lipid metabolism</keyword>
<evidence type="ECO:0000256" key="6">
    <source>
        <dbReference type="ARBA" id="ARBA00022679"/>
    </source>
</evidence>
<evidence type="ECO:0000256" key="9">
    <source>
        <dbReference type="ARBA" id="ARBA00023315"/>
    </source>
</evidence>
<dbReference type="GO" id="GO:0004144">
    <property type="term" value="F:diacylglycerol O-acyltransferase activity"/>
    <property type="evidence" value="ECO:0007669"/>
    <property type="project" value="UniProtKB-EC"/>
</dbReference>
<evidence type="ECO:0000256" key="5">
    <source>
        <dbReference type="ARBA" id="ARBA00022516"/>
    </source>
</evidence>
<accession>A0A1X2B013</accession>
<dbReference type="GeneID" id="93497731"/>
<dbReference type="GO" id="GO:0051701">
    <property type="term" value="P:biological process involved in interaction with host"/>
    <property type="evidence" value="ECO:0007669"/>
    <property type="project" value="TreeGrafter"/>
</dbReference>
<evidence type="ECO:0000256" key="4">
    <source>
        <dbReference type="ARBA" id="ARBA00013244"/>
    </source>
</evidence>
<feature type="domain" description="O-acyltransferase WSD1 C-terminal" evidence="13">
    <location>
        <begin position="299"/>
        <end position="434"/>
    </location>
</feature>
<proteinExistence type="inferred from homology"/>
<protein>
    <recommendedName>
        <fullName evidence="4 11">Diacylglycerol O-acyltransferase</fullName>
        <ecNumber evidence="4 11">2.3.1.20</ecNumber>
    </recommendedName>
</protein>
<keyword evidence="9 11" id="KW-0012">Acyltransferase</keyword>
<dbReference type="RefSeq" id="WP_085253372.1">
    <property type="nucleotide sequence ID" value="NZ_CAJMWI010000007.1"/>
</dbReference>
<comment type="catalytic activity">
    <reaction evidence="10 11">
        <text>an acyl-CoA + a 1,2-diacyl-sn-glycerol = a triacyl-sn-glycerol + CoA</text>
        <dbReference type="Rhea" id="RHEA:10868"/>
        <dbReference type="ChEBI" id="CHEBI:17815"/>
        <dbReference type="ChEBI" id="CHEBI:57287"/>
        <dbReference type="ChEBI" id="CHEBI:58342"/>
        <dbReference type="ChEBI" id="CHEBI:64615"/>
        <dbReference type="EC" id="2.3.1.20"/>
    </reaction>
</comment>
<keyword evidence="5 11" id="KW-0444">Lipid biosynthesis</keyword>
<keyword evidence="7 11" id="KW-0319">Glycerol metabolism</keyword>
<dbReference type="GO" id="GO:0019432">
    <property type="term" value="P:triglyceride biosynthetic process"/>
    <property type="evidence" value="ECO:0007669"/>
    <property type="project" value="UniProtKB-UniPathway"/>
</dbReference>
<dbReference type="InterPro" id="IPR004255">
    <property type="entry name" value="O-acyltransferase_WSD1_N"/>
</dbReference>
<comment type="caution">
    <text evidence="14">The sequence shown here is derived from an EMBL/GenBank/DDBJ whole genome shotgun (WGS) entry which is preliminary data.</text>
</comment>
<evidence type="ECO:0000256" key="1">
    <source>
        <dbReference type="ARBA" id="ARBA00004771"/>
    </source>
</evidence>
<comment type="pathway">
    <text evidence="2">Lipid metabolism.</text>
</comment>
<dbReference type="PANTHER" id="PTHR31650:SF1">
    <property type="entry name" value="WAX ESTER SYNTHASE_DIACYLGLYCEROL ACYLTRANSFERASE 4-RELATED"/>
    <property type="match status" value="1"/>
</dbReference>
<dbReference type="SUPFAM" id="SSF52777">
    <property type="entry name" value="CoA-dependent acyltransferases"/>
    <property type="match status" value="2"/>
</dbReference>
<dbReference type="GO" id="GO:0005886">
    <property type="term" value="C:plasma membrane"/>
    <property type="evidence" value="ECO:0007669"/>
    <property type="project" value="TreeGrafter"/>
</dbReference>
<dbReference type="Gene3D" id="3.30.559.10">
    <property type="entry name" value="Chloramphenicol acetyltransferase-like domain"/>
    <property type="match status" value="1"/>
</dbReference>
<dbReference type="EC" id="2.3.1.20" evidence="4 11"/>
<evidence type="ECO:0000259" key="13">
    <source>
        <dbReference type="Pfam" id="PF06974"/>
    </source>
</evidence>
<dbReference type="AlphaFoldDB" id="A0A1X2B013"/>
<evidence type="ECO:0000256" key="2">
    <source>
        <dbReference type="ARBA" id="ARBA00005189"/>
    </source>
</evidence>
<comment type="pathway">
    <text evidence="1 11">Glycerolipid metabolism; triacylglycerol biosynthesis.</text>
</comment>
<organism evidence="14 15">
    <name type="scientific">Mycobacterium riyadhense</name>
    <dbReference type="NCBI Taxonomy" id="486698"/>
    <lineage>
        <taxon>Bacteria</taxon>
        <taxon>Bacillati</taxon>
        <taxon>Actinomycetota</taxon>
        <taxon>Actinomycetes</taxon>
        <taxon>Mycobacteriales</taxon>
        <taxon>Mycobacteriaceae</taxon>
        <taxon>Mycobacterium</taxon>
    </lineage>
</organism>
<keyword evidence="6 11" id="KW-0808">Transferase</keyword>
<dbReference type="Gene3D" id="3.30.559.30">
    <property type="entry name" value="Nonribosomal peptide synthetase, condensation domain"/>
    <property type="match status" value="1"/>
</dbReference>
<dbReference type="PANTHER" id="PTHR31650">
    <property type="entry name" value="O-ACYLTRANSFERASE (WSD1-LIKE) FAMILY PROTEIN"/>
    <property type="match status" value="1"/>
</dbReference>
<dbReference type="Proteomes" id="UP000193087">
    <property type="component" value="Unassembled WGS sequence"/>
</dbReference>
<reference evidence="14 15" key="1">
    <citation type="submission" date="2016-01" db="EMBL/GenBank/DDBJ databases">
        <title>The new phylogeny of the genus Mycobacterium.</title>
        <authorList>
            <person name="Tarcisio F."/>
            <person name="Conor M."/>
            <person name="Antonella G."/>
            <person name="Elisabetta G."/>
            <person name="Giulia F.S."/>
            <person name="Sara T."/>
            <person name="Anna F."/>
            <person name="Clotilde B."/>
            <person name="Roberto B."/>
            <person name="Veronica D.S."/>
            <person name="Fabio R."/>
            <person name="Monica P."/>
            <person name="Olivier J."/>
            <person name="Enrico T."/>
            <person name="Nicola S."/>
        </authorList>
    </citation>
    <scope>NUCLEOTIDE SEQUENCE [LARGE SCALE GENOMIC DNA]</scope>
    <source>
        <strain evidence="14 15">DSM 45176</strain>
    </source>
</reference>
<dbReference type="Pfam" id="PF06974">
    <property type="entry name" value="WS_DGAT_C"/>
    <property type="match status" value="1"/>
</dbReference>
<dbReference type="InterPro" id="IPR045034">
    <property type="entry name" value="O-acyltransferase_WSD1-like"/>
</dbReference>
<evidence type="ECO:0000313" key="15">
    <source>
        <dbReference type="Proteomes" id="UP000193087"/>
    </source>
</evidence>
<evidence type="ECO:0000256" key="8">
    <source>
        <dbReference type="ARBA" id="ARBA00023098"/>
    </source>
</evidence>
<evidence type="ECO:0000313" key="14">
    <source>
        <dbReference type="EMBL" id="ORW56990.1"/>
    </source>
</evidence>
<dbReference type="InterPro" id="IPR014292">
    <property type="entry name" value="Acyl_transf_WS/DGAT"/>
</dbReference>
<evidence type="ECO:0000256" key="7">
    <source>
        <dbReference type="ARBA" id="ARBA00022798"/>
    </source>
</evidence>
<dbReference type="InterPro" id="IPR023213">
    <property type="entry name" value="CAT-like_dom_sf"/>
</dbReference>
<dbReference type="OrthoDB" id="9810950at2"/>
<dbReference type="UniPathway" id="UPA00282"/>
<comment type="similarity">
    <text evidence="3 11">Belongs to the long-chain O-acyltransferase family.</text>
</comment>
<evidence type="ECO:0000259" key="12">
    <source>
        <dbReference type="Pfam" id="PF03007"/>
    </source>
</evidence>
<evidence type="ECO:0000256" key="3">
    <source>
        <dbReference type="ARBA" id="ARBA00009587"/>
    </source>
</evidence>
<dbReference type="InterPro" id="IPR009721">
    <property type="entry name" value="O-acyltransferase_WSD1_C"/>
</dbReference>
<dbReference type="GO" id="GO:0006071">
    <property type="term" value="P:glycerol metabolic process"/>
    <property type="evidence" value="ECO:0007669"/>
    <property type="project" value="UniProtKB-KW"/>
</dbReference>
<keyword evidence="15" id="KW-1185">Reference proteome</keyword>